<gene>
    <name evidence="7" type="ORF">LRS13_17145</name>
</gene>
<keyword evidence="4 5" id="KW-0472">Membrane</keyword>
<evidence type="ECO:0000256" key="1">
    <source>
        <dbReference type="ARBA" id="ARBA00004141"/>
    </source>
</evidence>
<dbReference type="PIRSF" id="PIRSF006648">
    <property type="entry name" value="DrrB"/>
    <property type="match status" value="1"/>
</dbReference>
<evidence type="ECO:0000256" key="3">
    <source>
        <dbReference type="ARBA" id="ARBA00022989"/>
    </source>
</evidence>
<dbReference type="InterPro" id="IPR051328">
    <property type="entry name" value="T7SS_ABC-Transporter"/>
</dbReference>
<keyword evidence="3 5" id="KW-1133">Transmembrane helix</keyword>
<evidence type="ECO:0000256" key="2">
    <source>
        <dbReference type="ARBA" id="ARBA00022692"/>
    </source>
</evidence>
<evidence type="ECO:0000313" key="7">
    <source>
        <dbReference type="EMBL" id="UUY02418.1"/>
    </source>
</evidence>
<feature type="transmembrane region" description="Helical" evidence="5">
    <location>
        <begin position="179"/>
        <end position="204"/>
    </location>
</feature>
<feature type="transmembrane region" description="Helical" evidence="5">
    <location>
        <begin position="142"/>
        <end position="167"/>
    </location>
</feature>
<dbReference type="InterPro" id="IPR013525">
    <property type="entry name" value="ABC2_TM"/>
</dbReference>
<dbReference type="Proteomes" id="UP001058860">
    <property type="component" value="Chromosome"/>
</dbReference>
<name>A0ABY5PCR2_9ACTN</name>
<keyword evidence="2 5" id="KW-0812">Transmembrane</keyword>
<dbReference type="Pfam" id="PF01061">
    <property type="entry name" value="ABC2_membrane"/>
    <property type="match status" value="1"/>
</dbReference>
<dbReference type="PANTHER" id="PTHR43077:SF10">
    <property type="entry name" value="TRANSPORT PERMEASE PROTEIN"/>
    <property type="match status" value="1"/>
</dbReference>
<evidence type="ECO:0000256" key="5">
    <source>
        <dbReference type="SAM" id="Phobius"/>
    </source>
</evidence>
<accession>A0ABY5PCR2</accession>
<dbReference type="PANTHER" id="PTHR43077">
    <property type="entry name" value="TRANSPORT PERMEASE YVFS-RELATED"/>
    <property type="match status" value="1"/>
</dbReference>
<feature type="transmembrane region" description="Helical" evidence="5">
    <location>
        <begin position="106"/>
        <end position="130"/>
    </location>
</feature>
<keyword evidence="8" id="KW-1185">Reference proteome</keyword>
<feature type="transmembrane region" description="Helical" evidence="5">
    <location>
        <begin position="224"/>
        <end position="246"/>
    </location>
</feature>
<feature type="transmembrane region" description="Helical" evidence="5">
    <location>
        <begin position="24"/>
        <end position="44"/>
    </location>
</feature>
<dbReference type="RefSeq" id="WP_353862945.1">
    <property type="nucleotide sequence ID" value="NZ_CP088295.1"/>
</dbReference>
<feature type="domain" description="ABC-2 type transporter transmembrane" evidence="6">
    <location>
        <begin position="9"/>
        <end position="217"/>
    </location>
</feature>
<protein>
    <submittedName>
        <fullName evidence="7">ABC transporter permease</fullName>
    </submittedName>
</protein>
<comment type="subcellular location">
    <subcellularLocation>
        <location evidence="1">Membrane</location>
        <topology evidence="1">Multi-pass membrane protein</topology>
    </subcellularLocation>
</comment>
<proteinExistence type="predicted"/>
<evidence type="ECO:0000259" key="6">
    <source>
        <dbReference type="Pfam" id="PF01061"/>
    </source>
</evidence>
<evidence type="ECO:0000313" key="8">
    <source>
        <dbReference type="Proteomes" id="UP001058860"/>
    </source>
</evidence>
<dbReference type="InterPro" id="IPR000412">
    <property type="entry name" value="ABC_2_transport"/>
</dbReference>
<feature type="transmembrane region" description="Helical" evidence="5">
    <location>
        <begin position="64"/>
        <end position="85"/>
    </location>
</feature>
<dbReference type="EMBL" id="CP088295">
    <property type="protein sequence ID" value="UUY02418.1"/>
    <property type="molecule type" value="Genomic_DNA"/>
</dbReference>
<evidence type="ECO:0000256" key="4">
    <source>
        <dbReference type="ARBA" id="ARBA00023136"/>
    </source>
</evidence>
<reference evidence="8" key="1">
    <citation type="submission" date="2021-11" db="EMBL/GenBank/DDBJ databases">
        <title>Cultivation dependent microbiological survey of springs from the worlds oldest radium mine currently devoted to the extraction of radon-saturated water.</title>
        <authorList>
            <person name="Kapinusova G."/>
            <person name="Smrhova T."/>
            <person name="Strejcek M."/>
            <person name="Suman J."/>
            <person name="Jani K."/>
            <person name="Pajer P."/>
            <person name="Uhlik O."/>
        </authorList>
    </citation>
    <scope>NUCLEOTIDE SEQUENCE [LARGE SCALE GENOMIC DNA]</scope>
    <source>
        <strain evidence="8">J379</strain>
    </source>
</reference>
<sequence length="257" mass="26837">MREFSSTARAVAWRSLHITFTNPALLAPALIFPLMFYVAFAGGLSSVGDLPGFEYSAGYDTFQFGFVLLQASAFGGVFSGFGIAADFERGFARRYMLSAPRREAIIVGYLLGALGRAAITTSLLTVVALVTGMRPQSSAADVAGLVLLVALTCTAAMLFACGVAMRLKTVQAGPAMQMPVFLVLFLAPVFVPLDLVAGWVHGVATVNPVTALMTGGRDLLAGEAVSELLVFGTAIALAGGFAVWALRGLRSAERTGS</sequence>
<organism evidence="7 8">
    <name type="scientific">Svornostia abyssi</name>
    <dbReference type="NCBI Taxonomy" id="2898438"/>
    <lineage>
        <taxon>Bacteria</taxon>
        <taxon>Bacillati</taxon>
        <taxon>Actinomycetota</taxon>
        <taxon>Thermoleophilia</taxon>
        <taxon>Solirubrobacterales</taxon>
        <taxon>Baekduiaceae</taxon>
        <taxon>Svornostia</taxon>
    </lineage>
</organism>